<keyword evidence="3" id="KW-1185">Reference proteome</keyword>
<evidence type="ECO:0000313" key="2">
    <source>
        <dbReference type="EMBL" id="TXC71272.1"/>
    </source>
</evidence>
<feature type="transmembrane region" description="Helical" evidence="1">
    <location>
        <begin position="136"/>
        <end position="154"/>
    </location>
</feature>
<evidence type="ECO:0000256" key="1">
    <source>
        <dbReference type="SAM" id="Phobius"/>
    </source>
</evidence>
<dbReference type="AlphaFoldDB" id="A0A5C6UES9"/>
<keyword evidence="1" id="KW-0472">Membrane</keyword>
<feature type="transmembrane region" description="Helical" evidence="1">
    <location>
        <begin position="41"/>
        <end position="59"/>
    </location>
</feature>
<feature type="transmembrane region" description="Helical" evidence="1">
    <location>
        <begin position="104"/>
        <end position="124"/>
    </location>
</feature>
<sequence>MGGISAMGAAHFAMGSVALVSGAVVLMLPKGTARHRRVGKVYAAAILAINGTALSMYDLTGRPNVFHVIALVNLATLAMGLLALRRWRWTREPSDLVTHQRRMAMNYVGLWMAFITELLVNPMLGVSRISDPRSHWPLMIALNLALFSAGGWLVRTRLTATTVRA</sequence>
<proteinExistence type="predicted"/>
<keyword evidence="1" id="KW-0812">Transmembrane</keyword>
<dbReference type="InterPro" id="IPR018750">
    <property type="entry name" value="DUF2306_membrane"/>
</dbReference>
<protein>
    <submittedName>
        <fullName evidence="2">DUF2306 domain-containing protein</fullName>
    </submittedName>
</protein>
<comment type="caution">
    <text evidence="2">The sequence shown here is derived from an EMBL/GenBank/DDBJ whole genome shotgun (WGS) entry which is preliminary data.</text>
</comment>
<accession>A0A5C6UES9</accession>
<dbReference type="Pfam" id="PF10067">
    <property type="entry name" value="DUF2306"/>
    <property type="match status" value="1"/>
</dbReference>
<name>A0A5C6UES9_9SPHN</name>
<reference evidence="2 3" key="1">
    <citation type="journal article" date="2013" name="Antonie Van Leeuwenhoek">
        <title>Sphingomonas ginsenosidivorax sp. nov., with the ability to transform ginsenosides.</title>
        <authorList>
            <person name="Jin X.F."/>
            <person name="Kim J.K."/>
            <person name="Liu Q.M."/>
            <person name="Kang M.S."/>
            <person name="He D."/>
            <person name="Jin F.X."/>
            <person name="Kim S.C."/>
            <person name="Im W.T."/>
        </authorList>
    </citation>
    <scope>NUCLEOTIDE SEQUENCE [LARGE SCALE GENOMIC DNA]</scope>
    <source>
        <strain evidence="2 3">KHI67</strain>
    </source>
</reference>
<feature type="transmembrane region" description="Helical" evidence="1">
    <location>
        <begin position="65"/>
        <end position="84"/>
    </location>
</feature>
<evidence type="ECO:0000313" key="3">
    <source>
        <dbReference type="Proteomes" id="UP000321250"/>
    </source>
</evidence>
<dbReference type="EMBL" id="VOQR01000001">
    <property type="protein sequence ID" value="TXC71272.1"/>
    <property type="molecule type" value="Genomic_DNA"/>
</dbReference>
<organism evidence="2 3">
    <name type="scientific">Sphingomonas ginsenosidivorax</name>
    <dbReference type="NCBI Taxonomy" id="862135"/>
    <lineage>
        <taxon>Bacteria</taxon>
        <taxon>Pseudomonadati</taxon>
        <taxon>Pseudomonadota</taxon>
        <taxon>Alphaproteobacteria</taxon>
        <taxon>Sphingomonadales</taxon>
        <taxon>Sphingomonadaceae</taxon>
        <taxon>Sphingomonas</taxon>
    </lineage>
</organism>
<gene>
    <name evidence="2" type="ORF">FSB78_10185</name>
</gene>
<keyword evidence="1" id="KW-1133">Transmembrane helix</keyword>
<feature type="transmembrane region" description="Helical" evidence="1">
    <location>
        <begin position="6"/>
        <end position="29"/>
    </location>
</feature>
<dbReference type="Proteomes" id="UP000321250">
    <property type="component" value="Unassembled WGS sequence"/>
</dbReference>